<dbReference type="Pfam" id="PF00579">
    <property type="entry name" value="tRNA-synt_1b"/>
    <property type="match status" value="1"/>
</dbReference>
<keyword evidence="5 8" id="KW-0648">Protein biosynthesis</keyword>
<comment type="subcellular location">
    <subcellularLocation>
        <location evidence="8">Cytoplasm</location>
    </subcellularLocation>
</comment>
<feature type="binding site" evidence="8">
    <location>
        <position position="135"/>
    </location>
    <ligand>
        <name>L-tryptophan</name>
        <dbReference type="ChEBI" id="CHEBI:57912"/>
    </ligand>
</feature>
<dbReference type="InterPro" id="IPR002305">
    <property type="entry name" value="aa-tRNA-synth_Ic"/>
</dbReference>
<comment type="similarity">
    <text evidence="1 8 9">Belongs to the class-I aminoacyl-tRNA synthetase family.</text>
</comment>
<gene>
    <name evidence="8" type="primary">trpS</name>
    <name evidence="10" type="ORF">A6A03_01150</name>
</gene>
<dbReference type="InterPro" id="IPR002306">
    <property type="entry name" value="Trp-tRNA-ligase"/>
</dbReference>
<accession>A0A178MH17</accession>
<dbReference type="Gene3D" id="3.40.50.620">
    <property type="entry name" value="HUPs"/>
    <property type="match status" value="1"/>
</dbReference>
<protein>
    <recommendedName>
        <fullName evidence="8">Tryptophan--tRNA ligase</fullName>
        <ecNumber evidence="8">6.1.1.2</ecNumber>
    </recommendedName>
    <alternativeName>
        <fullName evidence="8">Tryptophanyl-tRNA synthetase</fullName>
        <shortName evidence="8">TrpRS</shortName>
    </alternativeName>
</protein>
<dbReference type="EC" id="6.1.1.2" evidence="8"/>
<evidence type="ECO:0000256" key="2">
    <source>
        <dbReference type="ARBA" id="ARBA00022598"/>
    </source>
</evidence>
<dbReference type="GO" id="GO:0005829">
    <property type="term" value="C:cytosol"/>
    <property type="evidence" value="ECO:0007669"/>
    <property type="project" value="TreeGrafter"/>
</dbReference>
<dbReference type="FunFam" id="1.10.240.10:FF:000002">
    <property type="entry name" value="Tryptophan--tRNA ligase"/>
    <property type="match status" value="1"/>
</dbReference>
<dbReference type="HAMAP" id="MF_00140_B">
    <property type="entry name" value="Trp_tRNA_synth_B"/>
    <property type="match status" value="1"/>
</dbReference>
<dbReference type="STRING" id="1707952.A6A03_01150"/>
<evidence type="ECO:0000256" key="6">
    <source>
        <dbReference type="ARBA" id="ARBA00023146"/>
    </source>
</evidence>
<keyword evidence="6 8" id="KW-0030">Aminoacyl-tRNA synthetase</keyword>
<evidence type="ECO:0000256" key="9">
    <source>
        <dbReference type="RuleBase" id="RU363036"/>
    </source>
</evidence>
<name>A0A178MH17_9CHLR</name>
<keyword evidence="11" id="KW-1185">Reference proteome</keyword>
<dbReference type="GO" id="GO:0005524">
    <property type="term" value="F:ATP binding"/>
    <property type="evidence" value="ECO:0007669"/>
    <property type="project" value="UniProtKB-UniRule"/>
</dbReference>
<dbReference type="GO" id="GO:0004830">
    <property type="term" value="F:tryptophan-tRNA ligase activity"/>
    <property type="evidence" value="ECO:0007669"/>
    <property type="project" value="UniProtKB-UniRule"/>
</dbReference>
<evidence type="ECO:0000256" key="7">
    <source>
        <dbReference type="ARBA" id="ARBA00049929"/>
    </source>
</evidence>
<comment type="subunit">
    <text evidence="8">Homodimer.</text>
</comment>
<dbReference type="GO" id="GO:0006436">
    <property type="term" value="P:tryptophanyl-tRNA aminoacylation"/>
    <property type="evidence" value="ECO:0007669"/>
    <property type="project" value="UniProtKB-UniRule"/>
</dbReference>
<feature type="binding site" evidence="8">
    <location>
        <begin position="147"/>
        <end position="149"/>
    </location>
    <ligand>
        <name>ATP</name>
        <dbReference type="ChEBI" id="CHEBI:30616"/>
    </ligand>
</feature>
<reference evidence="10 11" key="1">
    <citation type="submission" date="2016-04" db="EMBL/GenBank/DDBJ databases">
        <title>Chloroflexus islandicus sp. nov., a thermophilic filamentous anoxygenic phototrophic bacterium from geyser Strokkur (Iceland).</title>
        <authorList>
            <person name="Gaisin V.A."/>
            <person name="Kalashnikov A.M."/>
            <person name="Sukhacheva M.V."/>
            <person name="Grouzdev D.S."/>
            <person name="Ivanov T.M."/>
            <person name="Kuznetsov B."/>
            <person name="Gorlenko V.M."/>
        </authorList>
    </citation>
    <scope>NUCLEOTIDE SEQUENCE [LARGE SCALE GENOMIC DNA]</scope>
    <source>
        <strain evidence="11">isl-2</strain>
    </source>
</reference>
<evidence type="ECO:0000256" key="8">
    <source>
        <dbReference type="HAMAP-Rule" id="MF_00140"/>
    </source>
</evidence>
<evidence type="ECO:0000313" key="11">
    <source>
        <dbReference type="Proteomes" id="UP000078287"/>
    </source>
</evidence>
<evidence type="ECO:0000313" key="10">
    <source>
        <dbReference type="EMBL" id="OAN47378.1"/>
    </source>
</evidence>
<dbReference type="AlphaFoldDB" id="A0A178MH17"/>
<dbReference type="InterPro" id="IPR050203">
    <property type="entry name" value="Trp-tRNA_synthetase"/>
</dbReference>
<dbReference type="Proteomes" id="UP000078287">
    <property type="component" value="Unassembled WGS sequence"/>
</dbReference>
<dbReference type="NCBIfam" id="TIGR00233">
    <property type="entry name" value="trpS"/>
    <property type="match status" value="1"/>
</dbReference>
<dbReference type="SUPFAM" id="SSF52374">
    <property type="entry name" value="Nucleotidylyl transferase"/>
    <property type="match status" value="1"/>
</dbReference>
<keyword evidence="4 8" id="KW-0067">ATP-binding</keyword>
<evidence type="ECO:0000256" key="3">
    <source>
        <dbReference type="ARBA" id="ARBA00022741"/>
    </source>
</evidence>
<dbReference type="PANTHER" id="PTHR43766:SF1">
    <property type="entry name" value="TRYPTOPHAN--TRNA LIGASE, MITOCHONDRIAL"/>
    <property type="match status" value="1"/>
</dbReference>
<keyword evidence="8" id="KW-0963">Cytoplasm</keyword>
<dbReference type="PRINTS" id="PR01039">
    <property type="entry name" value="TRNASYNTHTRP"/>
</dbReference>
<dbReference type="PROSITE" id="PS00178">
    <property type="entry name" value="AA_TRNA_LIGASE_I"/>
    <property type="match status" value="1"/>
</dbReference>
<feature type="binding site" evidence="8">
    <location>
        <begin position="12"/>
        <end position="14"/>
    </location>
    <ligand>
        <name>ATP</name>
        <dbReference type="ChEBI" id="CHEBI:30616"/>
    </ligand>
</feature>
<feature type="binding site" evidence="8">
    <location>
        <begin position="195"/>
        <end position="199"/>
    </location>
    <ligand>
        <name>ATP</name>
        <dbReference type="ChEBI" id="CHEBI:30616"/>
    </ligand>
</feature>
<dbReference type="CDD" id="cd00806">
    <property type="entry name" value="TrpRS_core"/>
    <property type="match status" value="1"/>
</dbReference>
<feature type="short sequence motif" description="'HIGH' region" evidence="8">
    <location>
        <begin position="13"/>
        <end position="21"/>
    </location>
</feature>
<dbReference type="InterPro" id="IPR014729">
    <property type="entry name" value="Rossmann-like_a/b/a_fold"/>
</dbReference>
<dbReference type="InterPro" id="IPR001412">
    <property type="entry name" value="aa-tRNA-synth_I_CS"/>
</dbReference>
<feature type="binding site" evidence="8">
    <location>
        <begin position="20"/>
        <end position="21"/>
    </location>
    <ligand>
        <name>ATP</name>
        <dbReference type="ChEBI" id="CHEBI:30616"/>
    </ligand>
</feature>
<feature type="short sequence motif" description="'KMSKS' region" evidence="8">
    <location>
        <begin position="195"/>
        <end position="199"/>
    </location>
</feature>
<keyword evidence="2 8" id="KW-0436">Ligase</keyword>
<organism evidence="10 11">
    <name type="scientific">Chloroflexus islandicus</name>
    <dbReference type="NCBI Taxonomy" id="1707952"/>
    <lineage>
        <taxon>Bacteria</taxon>
        <taxon>Bacillati</taxon>
        <taxon>Chloroflexota</taxon>
        <taxon>Chloroflexia</taxon>
        <taxon>Chloroflexales</taxon>
        <taxon>Chloroflexineae</taxon>
        <taxon>Chloroflexaceae</taxon>
        <taxon>Chloroflexus</taxon>
    </lineage>
</organism>
<evidence type="ECO:0000256" key="4">
    <source>
        <dbReference type="ARBA" id="ARBA00022840"/>
    </source>
</evidence>
<dbReference type="InterPro" id="IPR024109">
    <property type="entry name" value="Trp-tRNA-ligase_bac-type"/>
</dbReference>
<dbReference type="Gene3D" id="1.10.240.10">
    <property type="entry name" value="Tyrosyl-Transfer RNA Synthetase"/>
    <property type="match status" value="1"/>
</dbReference>
<dbReference type="OrthoDB" id="9801042at2"/>
<dbReference type="EMBL" id="LWQS01000038">
    <property type="protein sequence ID" value="OAN47378.1"/>
    <property type="molecule type" value="Genomic_DNA"/>
</dbReference>
<comment type="function">
    <text evidence="8">Catalyzes the attachment of tryptophan to tRNA(Trp).</text>
</comment>
<feature type="binding site" evidence="8">
    <location>
        <position position="186"/>
    </location>
    <ligand>
        <name>ATP</name>
        <dbReference type="ChEBI" id="CHEBI:30616"/>
    </ligand>
</feature>
<comment type="caution">
    <text evidence="10">The sequence shown here is derived from an EMBL/GenBank/DDBJ whole genome shotgun (WGS) entry which is preliminary data.</text>
</comment>
<dbReference type="RefSeq" id="WP_066784548.1">
    <property type="nucleotide sequence ID" value="NZ_LWQS01000038.1"/>
</dbReference>
<sequence length="336" mass="37784">MERKPRVFSGIQPSGNLHIGNYLGAIQQWVAGQGQKTNFICIVDLHAITVPQEPAALRQQTRELAALLLACGIDPQQTTLFVQSHVRAHAECSWVFSCVTPLGWLERMTQYKTKAQKQESVMTGLLTYPVLMAADILLYDADEVPVGEDQKQHIELTRDLAQRFNHLYGETFVIPKPVIRESGARIMGLNDPSAKMSKSDNTRGHAIRIVDDPDEIRWAIKRAVTDSYNEIRFSDDPERAGVNNLLQIYELLTGKSRPEIEAHFAGKGYGALKKEVAEVVVESLRPIRERYYQLMNDPAELDRILAIGAEQARAVAEPKMTLILERVGFVLPNDRK</sequence>
<evidence type="ECO:0000256" key="1">
    <source>
        <dbReference type="ARBA" id="ARBA00005594"/>
    </source>
</evidence>
<keyword evidence="3 8" id="KW-0547">Nucleotide-binding</keyword>
<dbReference type="PANTHER" id="PTHR43766">
    <property type="entry name" value="TRYPTOPHAN--TRNA LIGASE, MITOCHONDRIAL"/>
    <property type="match status" value="1"/>
</dbReference>
<evidence type="ECO:0000256" key="5">
    <source>
        <dbReference type="ARBA" id="ARBA00022917"/>
    </source>
</evidence>
<proteinExistence type="inferred from homology"/>
<comment type="catalytic activity">
    <reaction evidence="7 8">
        <text>tRNA(Trp) + L-tryptophan + ATP = L-tryptophyl-tRNA(Trp) + AMP + diphosphate + H(+)</text>
        <dbReference type="Rhea" id="RHEA:24080"/>
        <dbReference type="Rhea" id="RHEA-COMP:9671"/>
        <dbReference type="Rhea" id="RHEA-COMP:9705"/>
        <dbReference type="ChEBI" id="CHEBI:15378"/>
        <dbReference type="ChEBI" id="CHEBI:30616"/>
        <dbReference type="ChEBI" id="CHEBI:33019"/>
        <dbReference type="ChEBI" id="CHEBI:57912"/>
        <dbReference type="ChEBI" id="CHEBI:78442"/>
        <dbReference type="ChEBI" id="CHEBI:78535"/>
        <dbReference type="ChEBI" id="CHEBI:456215"/>
        <dbReference type="EC" id="6.1.1.2"/>
    </reaction>
</comment>